<keyword evidence="3" id="KW-1185">Reference proteome</keyword>
<evidence type="ECO:0000313" key="3">
    <source>
        <dbReference type="Proteomes" id="UP000030011"/>
    </source>
</evidence>
<dbReference type="OrthoDB" id="9810670at2"/>
<feature type="domain" description="Peptidoglycan binding-like" evidence="1">
    <location>
        <begin position="79"/>
        <end position="136"/>
    </location>
</feature>
<dbReference type="InterPro" id="IPR036365">
    <property type="entry name" value="PGBD-like_sf"/>
</dbReference>
<comment type="caution">
    <text evidence="2">The sequence shown here is derived from an EMBL/GenBank/DDBJ whole genome shotgun (WGS) entry which is preliminary data.</text>
</comment>
<evidence type="ECO:0000259" key="1">
    <source>
        <dbReference type="Pfam" id="PF01471"/>
    </source>
</evidence>
<dbReference type="InterPro" id="IPR036366">
    <property type="entry name" value="PGBDSf"/>
</dbReference>
<accession>A0A0A0JPY2</accession>
<dbReference type="STRING" id="1385521.N803_09955"/>
<organism evidence="2 3">
    <name type="scientific">Knoellia subterranea KCTC 19937</name>
    <dbReference type="NCBI Taxonomy" id="1385521"/>
    <lineage>
        <taxon>Bacteria</taxon>
        <taxon>Bacillati</taxon>
        <taxon>Actinomycetota</taxon>
        <taxon>Actinomycetes</taxon>
        <taxon>Micrococcales</taxon>
        <taxon>Intrasporangiaceae</taxon>
        <taxon>Knoellia</taxon>
    </lineage>
</organism>
<feature type="domain" description="Peptidoglycan binding-like" evidence="1">
    <location>
        <begin position="238"/>
        <end position="274"/>
    </location>
</feature>
<feature type="domain" description="Peptidoglycan binding-like" evidence="1">
    <location>
        <begin position="160"/>
        <end position="195"/>
    </location>
</feature>
<sequence length="280" mass="29310">MNVNPWRTASSGSVSAAVKGLQYLLRAHGHAIAADGSFGPATQAAVTDFQSDEGLTTDGIVGPNTWSRLVIPTSSGSTGDAVRAVQQFGLVSSPGLDPLDVDGSYGPLTRERVTDVQRDWGLTQDGAAGPETWSFLSTQSPGPRPWPLVKQGATRVSNWRVRAAQHLLRAKGYAIAPDGIFGPASGNAIRTFQQTLRATYISTTVGQLDWPALIVTVSLGSTGEAVKAVQTLVPGGLTVDGSFGPLTDGAVRNFQSMFAPPSDGIVGPITWHALTQALFE</sequence>
<dbReference type="AlphaFoldDB" id="A0A0A0JPY2"/>
<dbReference type="RefSeq" id="WP_052111935.1">
    <property type="nucleotide sequence ID" value="NZ_AVPK01000003.1"/>
</dbReference>
<proteinExistence type="predicted"/>
<dbReference type="eggNOG" id="COG3409">
    <property type="taxonomic scope" value="Bacteria"/>
</dbReference>
<protein>
    <submittedName>
        <fullName evidence="2">Peptidoglycan-binding protein</fullName>
    </submittedName>
</protein>
<evidence type="ECO:0000313" key="2">
    <source>
        <dbReference type="EMBL" id="KGN38087.1"/>
    </source>
</evidence>
<dbReference type="SUPFAM" id="SSF47090">
    <property type="entry name" value="PGBD-like"/>
    <property type="match status" value="4"/>
</dbReference>
<dbReference type="InterPro" id="IPR002477">
    <property type="entry name" value="Peptidoglycan-bd-like"/>
</dbReference>
<gene>
    <name evidence="2" type="ORF">N803_09955</name>
</gene>
<reference evidence="2 3" key="1">
    <citation type="submission" date="2013-08" db="EMBL/GenBank/DDBJ databases">
        <title>The genome sequence of Knoellia subterranea.</title>
        <authorList>
            <person name="Zhu W."/>
            <person name="Wang G."/>
        </authorList>
    </citation>
    <scope>NUCLEOTIDE SEQUENCE [LARGE SCALE GENOMIC DNA]</scope>
    <source>
        <strain evidence="2 3">KCTC 19937</strain>
    </source>
</reference>
<dbReference type="Proteomes" id="UP000030011">
    <property type="component" value="Unassembled WGS sequence"/>
</dbReference>
<name>A0A0A0JPY2_9MICO</name>
<dbReference type="Pfam" id="PF01471">
    <property type="entry name" value="PG_binding_1"/>
    <property type="match status" value="4"/>
</dbReference>
<feature type="domain" description="Peptidoglycan binding-like" evidence="1">
    <location>
        <begin position="16"/>
        <end position="69"/>
    </location>
</feature>
<dbReference type="Gene3D" id="1.10.101.10">
    <property type="entry name" value="PGBD-like superfamily/PGBD"/>
    <property type="match status" value="4"/>
</dbReference>
<dbReference type="EMBL" id="AVPK01000003">
    <property type="protein sequence ID" value="KGN38087.1"/>
    <property type="molecule type" value="Genomic_DNA"/>
</dbReference>